<evidence type="ECO:0000313" key="3">
    <source>
        <dbReference type="Proteomes" id="UP000001683"/>
    </source>
</evidence>
<dbReference type="GO" id="GO:0006412">
    <property type="term" value="P:translation"/>
    <property type="evidence" value="ECO:0007669"/>
    <property type="project" value="TreeGrafter"/>
</dbReference>
<dbReference type="SUPFAM" id="SSF50249">
    <property type="entry name" value="Nucleic acid-binding proteins"/>
    <property type="match status" value="1"/>
</dbReference>
<dbReference type="eggNOG" id="COG2183">
    <property type="taxonomic scope" value="Bacteria"/>
</dbReference>
<dbReference type="InterPro" id="IPR032639">
    <property type="entry name" value="Tex_YqgF"/>
</dbReference>
<dbReference type="FunFam" id="2.40.50.140:FF:000051">
    <property type="entry name" value="RNA-binding transcriptional accessory protein"/>
    <property type="match status" value="1"/>
</dbReference>
<dbReference type="InterPro" id="IPR012340">
    <property type="entry name" value="NA-bd_OB-fold"/>
</dbReference>
<dbReference type="InParanoid" id="B2A6S4"/>
<dbReference type="InterPro" id="IPR023319">
    <property type="entry name" value="Tex-like_HTH_dom_sf"/>
</dbReference>
<dbReference type="GO" id="GO:0006139">
    <property type="term" value="P:nucleobase-containing compound metabolic process"/>
    <property type="evidence" value="ECO:0007669"/>
    <property type="project" value="InterPro"/>
</dbReference>
<dbReference type="STRING" id="457570.Nther_0610"/>
<dbReference type="InterPro" id="IPR003029">
    <property type="entry name" value="S1_domain"/>
</dbReference>
<dbReference type="Gene3D" id="3.30.420.140">
    <property type="entry name" value="YqgF/RNase H-like domain"/>
    <property type="match status" value="1"/>
</dbReference>
<dbReference type="SMART" id="SM00316">
    <property type="entry name" value="S1"/>
    <property type="match status" value="1"/>
</dbReference>
<dbReference type="InterPro" id="IPR041692">
    <property type="entry name" value="HHH_9"/>
</dbReference>
<dbReference type="Gene3D" id="2.40.50.140">
    <property type="entry name" value="Nucleic acid-binding proteins"/>
    <property type="match status" value="1"/>
</dbReference>
<dbReference type="FunFam" id="1.10.150.310:FF:000001">
    <property type="entry name" value="RNA-binding transcriptional accessory protein"/>
    <property type="match status" value="1"/>
</dbReference>
<dbReference type="Gene3D" id="1.10.3500.10">
    <property type="entry name" value="Tex N-terminal region-like"/>
    <property type="match status" value="1"/>
</dbReference>
<dbReference type="SUPFAM" id="SSF47781">
    <property type="entry name" value="RuvA domain 2-like"/>
    <property type="match status" value="2"/>
</dbReference>
<dbReference type="FunFam" id="1.10.10.650:FF:000001">
    <property type="entry name" value="S1 RNA-binding domain 1"/>
    <property type="match status" value="1"/>
</dbReference>
<organism evidence="2 3">
    <name type="scientific">Natranaerobius thermophilus (strain ATCC BAA-1301 / DSM 18059 / JW/NM-WN-LF)</name>
    <dbReference type="NCBI Taxonomy" id="457570"/>
    <lineage>
        <taxon>Bacteria</taxon>
        <taxon>Bacillati</taxon>
        <taxon>Bacillota</taxon>
        <taxon>Clostridia</taxon>
        <taxon>Natranaerobiales</taxon>
        <taxon>Natranaerobiaceae</taxon>
        <taxon>Natranaerobius</taxon>
    </lineage>
</organism>
<dbReference type="InterPro" id="IPR044146">
    <property type="entry name" value="S1_Tex"/>
</dbReference>
<dbReference type="InterPro" id="IPR018974">
    <property type="entry name" value="Tex-like_N"/>
</dbReference>
<dbReference type="PROSITE" id="PS50126">
    <property type="entry name" value="S1"/>
    <property type="match status" value="1"/>
</dbReference>
<dbReference type="FunCoup" id="B2A6S4">
    <property type="interactions" value="244"/>
</dbReference>
<dbReference type="SUPFAM" id="SSF158832">
    <property type="entry name" value="Tex N-terminal region-like"/>
    <property type="match status" value="1"/>
</dbReference>
<dbReference type="InterPro" id="IPR012337">
    <property type="entry name" value="RNaseH-like_sf"/>
</dbReference>
<dbReference type="RefSeq" id="WP_012447090.1">
    <property type="nucleotide sequence ID" value="NC_010718.1"/>
</dbReference>
<dbReference type="InterPro" id="IPR006641">
    <property type="entry name" value="YqgF/RNaseH-like_dom"/>
</dbReference>
<dbReference type="EMBL" id="CP001034">
    <property type="protein sequence ID" value="ACB84205.1"/>
    <property type="molecule type" value="Genomic_DNA"/>
</dbReference>
<dbReference type="Pfam" id="PF09371">
    <property type="entry name" value="Tex_N"/>
    <property type="match status" value="1"/>
</dbReference>
<dbReference type="SUPFAM" id="SSF53098">
    <property type="entry name" value="Ribonuclease H-like"/>
    <property type="match status" value="1"/>
</dbReference>
<dbReference type="InterPro" id="IPR050437">
    <property type="entry name" value="Ribos_protein_bS1-like"/>
</dbReference>
<dbReference type="Proteomes" id="UP000001683">
    <property type="component" value="Chromosome"/>
</dbReference>
<dbReference type="InterPro" id="IPR010994">
    <property type="entry name" value="RuvA_2-like"/>
</dbReference>
<dbReference type="KEGG" id="nth:Nther_0610"/>
<protein>
    <submittedName>
        <fullName evidence="2">RNA binding S1 domain protein</fullName>
    </submittedName>
</protein>
<name>B2A6S4_NATTJ</name>
<dbReference type="SMART" id="SM00732">
    <property type="entry name" value="YqgFc"/>
    <property type="match status" value="1"/>
</dbReference>
<dbReference type="Pfam" id="PF17674">
    <property type="entry name" value="HHH_9"/>
    <property type="match status" value="1"/>
</dbReference>
<dbReference type="Pfam" id="PF16921">
    <property type="entry name" value="Tex_YqgF"/>
    <property type="match status" value="1"/>
</dbReference>
<dbReference type="InterPro" id="IPR055179">
    <property type="entry name" value="Tex-like_central_region"/>
</dbReference>
<dbReference type="Pfam" id="PF12836">
    <property type="entry name" value="HHH_3"/>
    <property type="match status" value="1"/>
</dbReference>
<feature type="domain" description="S1 motif" evidence="1">
    <location>
        <begin position="658"/>
        <end position="727"/>
    </location>
</feature>
<reference evidence="2 3" key="2">
    <citation type="journal article" date="2011" name="J. Bacteriol.">
        <title>Complete genome sequence of the anaerobic, halophilic alkalithermophile Natranaerobius thermophilus JW/NM-WN-LF.</title>
        <authorList>
            <person name="Zhao B."/>
            <person name="Mesbah N.M."/>
            <person name="Dalin E."/>
            <person name="Goodwin L."/>
            <person name="Nolan M."/>
            <person name="Pitluck S."/>
            <person name="Chertkov O."/>
            <person name="Brettin T.S."/>
            <person name="Han J."/>
            <person name="Larimer F.W."/>
            <person name="Land M.L."/>
            <person name="Hauser L."/>
            <person name="Kyrpides N."/>
            <person name="Wiegel J."/>
        </authorList>
    </citation>
    <scope>NUCLEOTIDE SEQUENCE [LARGE SCALE GENOMIC DNA]</scope>
    <source>
        <strain evidence="3">ATCC BAA-1301 / DSM 18059 / JW/NM-WN-LF</strain>
    </source>
</reference>
<dbReference type="AlphaFoldDB" id="B2A6S4"/>
<dbReference type="CDD" id="cd05685">
    <property type="entry name" value="S1_Tex"/>
    <property type="match status" value="1"/>
</dbReference>
<dbReference type="GO" id="GO:0003735">
    <property type="term" value="F:structural constituent of ribosome"/>
    <property type="evidence" value="ECO:0007669"/>
    <property type="project" value="TreeGrafter"/>
</dbReference>
<dbReference type="GO" id="GO:0005737">
    <property type="term" value="C:cytoplasm"/>
    <property type="evidence" value="ECO:0007669"/>
    <property type="project" value="UniProtKB-ARBA"/>
</dbReference>
<sequence>MDQKILKQVSQEENFPESKVAKAINLIKEAGNTVPFVARYRKNETGNLSEDELRSIVERWDYLVNLQDRKAEIIATLEKREKLTPELKEAIQKSETMQELEELYKPYKQKKKTRGMKAKEKGLEPLANKLRQGELKTEAEAESTASDFIDDEQGVNSTDEALQGAQDIIAEQISETVDNRRDVKEIAAPETYLETQLKDQAQDENKVYQDYYDYRENLKKMPLHRAMAINRGEKEGVLKVSLSSPEERIIDKVALRELVSLENAGFSRELVFEAVKDACKRLIIPSIQRELRTSKTEQAEEHAIKIFSQNLERLLMQPPIKGKNVMGIDPAYKSGCKIAVVDYKGDMQEVDVIYPTPPFNKTEQAAKKVISLLNKYQVEIIAIGNGTASRETEEFVSETIEDVELSLEVQYAIVSEDGASVYSASKLAAEEFPELDVQERSAISIARRVIDPLAELVKIDPKSIGVGQYQHDVPQSKLKEAVQFVVEKVVNQVGVDVNTASVHLLRYISGLNKKSAENMVNTRSELGGFDSRAQLTEVKGLGAKTFEQCAGFLRILDGSNPLDKTAIHPESYHIAEGIIAHLNEVPENIGSEALRTGVDSLLNNKNQIQSLCQEFDTDKYTLEDILTGLKKPLYDPREEFDKPRLKKDVMKLEDLSEGMILEGEIRNVVDFGAFVDLGIKEDGLIHISNLSEKFVKHPMEIVSVGDVVQVEIVSIDKDRGRIGLKKV</sequence>
<reference evidence="2 3" key="1">
    <citation type="submission" date="2008-04" db="EMBL/GenBank/DDBJ databases">
        <title>Complete sequence of chromosome of Natranaerobius thermophilus JW/NM-WN-LF.</title>
        <authorList>
            <consortium name="US DOE Joint Genome Institute"/>
            <person name="Copeland A."/>
            <person name="Lucas S."/>
            <person name="Lapidus A."/>
            <person name="Glavina del Rio T."/>
            <person name="Dalin E."/>
            <person name="Tice H."/>
            <person name="Bruce D."/>
            <person name="Goodwin L."/>
            <person name="Pitluck S."/>
            <person name="Chertkov O."/>
            <person name="Brettin T."/>
            <person name="Detter J.C."/>
            <person name="Han C."/>
            <person name="Kuske C.R."/>
            <person name="Schmutz J."/>
            <person name="Larimer F."/>
            <person name="Land M."/>
            <person name="Hauser L."/>
            <person name="Kyrpides N."/>
            <person name="Lykidis A."/>
            <person name="Mesbah N.M."/>
            <person name="Wiegel J."/>
        </authorList>
    </citation>
    <scope>NUCLEOTIDE SEQUENCE [LARGE SCALE GENOMIC DNA]</scope>
    <source>
        <strain evidence="3">ATCC BAA-1301 / DSM 18059 / JW/NM-WN-LF</strain>
    </source>
</reference>
<dbReference type="Pfam" id="PF22706">
    <property type="entry name" value="Tex_central_region"/>
    <property type="match status" value="1"/>
</dbReference>
<gene>
    <name evidence="2" type="ordered locus">Nther_0610</name>
</gene>
<evidence type="ECO:0000313" key="2">
    <source>
        <dbReference type="EMBL" id="ACB84205.1"/>
    </source>
</evidence>
<dbReference type="PANTHER" id="PTHR10724:SF10">
    <property type="entry name" value="S1 RNA-BINDING DOMAIN-CONTAINING PROTEIN 1"/>
    <property type="match status" value="1"/>
</dbReference>
<dbReference type="PANTHER" id="PTHR10724">
    <property type="entry name" value="30S RIBOSOMAL PROTEIN S1"/>
    <property type="match status" value="1"/>
</dbReference>
<dbReference type="InterPro" id="IPR037027">
    <property type="entry name" value="YqgF/RNaseH-like_dom_sf"/>
</dbReference>
<dbReference type="FunFam" id="3.30.420.140:FF:000001">
    <property type="entry name" value="RNA-binding transcriptional accessory protein"/>
    <property type="match status" value="1"/>
</dbReference>
<dbReference type="Gene3D" id="1.10.150.310">
    <property type="entry name" value="Tex RuvX-like domain-like"/>
    <property type="match status" value="1"/>
</dbReference>
<accession>B2A6S4</accession>
<dbReference type="GO" id="GO:0003729">
    <property type="term" value="F:mRNA binding"/>
    <property type="evidence" value="ECO:0007669"/>
    <property type="project" value="UniProtKB-ARBA"/>
</dbReference>
<dbReference type="HOGENOM" id="CLU_009833_0_2_9"/>
<dbReference type="Pfam" id="PF00575">
    <property type="entry name" value="S1"/>
    <property type="match status" value="1"/>
</dbReference>
<dbReference type="Gene3D" id="1.10.10.650">
    <property type="entry name" value="RuvA domain 2-like"/>
    <property type="match status" value="1"/>
</dbReference>
<proteinExistence type="predicted"/>
<keyword evidence="3" id="KW-1185">Reference proteome</keyword>
<evidence type="ECO:0000259" key="1">
    <source>
        <dbReference type="PROSITE" id="PS50126"/>
    </source>
</evidence>
<dbReference type="InterPro" id="IPR023323">
    <property type="entry name" value="Tex-like_dom_sf"/>
</dbReference>